<accession>A0ABV7YAG7</accession>
<evidence type="ECO:0000259" key="9">
    <source>
        <dbReference type="Pfam" id="PF12704"/>
    </source>
</evidence>
<dbReference type="EMBL" id="JBHRZH010000011">
    <property type="protein sequence ID" value="MFC3761902.1"/>
    <property type="molecule type" value="Genomic_DNA"/>
</dbReference>
<gene>
    <name evidence="10" type="ORF">ACFOUW_13760</name>
</gene>
<protein>
    <submittedName>
        <fullName evidence="10">ABC transporter permease</fullName>
    </submittedName>
</protein>
<feature type="transmembrane region" description="Helical" evidence="7">
    <location>
        <begin position="25"/>
        <end position="47"/>
    </location>
</feature>
<name>A0ABV7YAG7_9ACTN</name>
<evidence type="ECO:0000256" key="4">
    <source>
        <dbReference type="ARBA" id="ARBA00022989"/>
    </source>
</evidence>
<comment type="similarity">
    <text evidence="6">Belongs to the ABC-4 integral membrane protein family.</text>
</comment>
<dbReference type="Proteomes" id="UP001595699">
    <property type="component" value="Unassembled WGS sequence"/>
</dbReference>
<comment type="caution">
    <text evidence="10">The sequence shown here is derived from an EMBL/GenBank/DDBJ whole genome shotgun (WGS) entry which is preliminary data.</text>
</comment>
<keyword evidence="5 7" id="KW-0472">Membrane</keyword>
<feature type="transmembrane region" description="Helical" evidence="7">
    <location>
        <begin position="317"/>
        <end position="347"/>
    </location>
</feature>
<dbReference type="Pfam" id="PF02687">
    <property type="entry name" value="FtsX"/>
    <property type="match status" value="1"/>
</dbReference>
<dbReference type="InterPro" id="IPR050250">
    <property type="entry name" value="Macrolide_Exporter_MacB"/>
</dbReference>
<evidence type="ECO:0000256" key="2">
    <source>
        <dbReference type="ARBA" id="ARBA00022475"/>
    </source>
</evidence>
<evidence type="ECO:0000313" key="10">
    <source>
        <dbReference type="EMBL" id="MFC3761902.1"/>
    </source>
</evidence>
<evidence type="ECO:0000256" key="7">
    <source>
        <dbReference type="SAM" id="Phobius"/>
    </source>
</evidence>
<sequence>MRTFDALLDTLAAARRGLLVRRTRILLSSLGIAIGIGSMISVVGISASAGADLDAVLNQLGTNLLTVSPGRTAFGETAVLPRDAPAMVARIGPVTDVSAIGVVEGAQVYRTERIPANRGGGIGVYATQLDLLDTISASVATGRWLNAATSTYPAVVLGADAALALGLASADPDVLIRLGDQWFAVVGILTEVPLAPEIDSAAMVGWPVAERLLGFDGHPTRIFERSLPEAVEDVRAVLPRTVDPANPSAIAVSRPSDALEAQIAARQAFTGLLLGIGAVALLVGAIGVANTMVIAVLERRSEIGLRRALGATRRKIFAQFLAEALLLAGLGGLAGAALGSLATAAYVTSRGWPVALDPLVLAGAVLAAALLGALAGAWPALRAARMAPTAALRSSG</sequence>
<keyword evidence="4 7" id="KW-1133">Transmembrane helix</keyword>
<evidence type="ECO:0000256" key="5">
    <source>
        <dbReference type="ARBA" id="ARBA00023136"/>
    </source>
</evidence>
<proteinExistence type="inferred from homology"/>
<keyword evidence="3 7" id="KW-0812">Transmembrane</keyword>
<organism evidence="10 11">
    <name type="scientific">Tenggerimyces flavus</name>
    <dbReference type="NCBI Taxonomy" id="1708749"/>
    <lineage>
        <taxon>Bacteria</taxon>
        <taxon>Bacillati</taxon>
        <taxon>Actinomycetota</taxon>
        <taxon>Actinomycetes</taxon>
        <taxon>Propionibacteriales</taxon>
        <taxon>Nocardioidaceae</taxon>
        <taxon>Tenggerimyces</taxon>
    </lineage>
</organism>
<dbReference type="Pfam" id="PF12704">
    <property type="entry name" value="MacB_PCD"/>
    <property type="match status" value="1"/>
</dbReference>
<evidence type="ECO:0000259" key="8">
    <source>
        <dbReference type="Pfam" id="PF02687"/>
    </source>
</evidence>
<feature type="transmembrane region" description="Helical" evidence="7">
    <location>
        <begin position="359"/>
        <end position="381"/>
    </location>
</feature>
<evidence type="ECO:0000256" key="6">
    <source>
        <dbReference type="ARBA" id="ARBA00038076"/>
    </source>
</evidence>
<reference evidence="11" key="1">
    <citation type="journal article" date="2019" name="Int. J. Syst. Evol. Microbiol.">
        <title>The Global Catalogue of Microorganisms (GCM) 10K type strain sequencing project: providing services to taxonomists for standard genome sequencing and annotation.</title>
        <authorList>
            <consortium name="The Broad Institute Genomics Platform"/>
            <consortium name="The Broad Institute Genome Sequencing Center for Infectious Disease"/>
            <person name="Wu L."/>
            <person name="Ma J."/>
        </authorList>
    </citation>
    <scope>NUCLEOTIDE SEQUENCE [LARGE SCALE GENOMIC DNA]</scope>
    <source>
        <strain evidence="11">CGMCC 4.7241</strain>
    </source>
</reference>
<keyword evidence="11" id="KW-1185">Reference proteome</keyword>
<dbReference type="PANTHER" id="PTHR30572:SF4">
    <property type="entry name" value="ABC TRANSPORTER PERMEASE YTRF"/>
    <property type="match status" value="1"/>
</dbReference>
<dbReference type="PANTHER" id="PTHR30572">
    <property type="entry name" value="MEMBRANE COMPONENT OF TRANSPORTER-RELATED"/>
    <property type="match status" value="1"/>
</dbReference>
<feature type="domain" description="ABC3 transporter permease C-terminal" evidence="8">
    <location>
        <begin position="276"/>
        <end position="388"/>
    </location>
</feature>
<dbReference type="InterPro" id="IPR025857">
    <property type="entry name" value="MacB_PCD"/>
</dbReference>
<evidence type="ECO:0000256" key="3">
    <source>
        <dbReference type="ARBA" id="ARBA00022692"/>
    </source>
</evidence>
<dbReference type="RefSeq" id="WP_205121387.1">
    <property type="nucleotide sequence ID" value="NZ_JAFBCM010000001.1"/>
</dbReference>
<dbReference type="InterPro" id="IPR003838">
    <property type="entry name" value="ABC3_permease_C"/>
</dbReference>
<feature type="domain" description="MacB-like periplasmic core" evidence="9">
    <location>
        <begin position="26"/>
        <end position="211"/>
    </location>
</feature>
<evidence type="ECO:0000313" key="11">
    <source>
        <dbReference type="Proteomes" id="UP001595699"/>
    </source>
</evidence>
<feature type="transmembrane region" description="Helical" evidence="7">
    <location>
        <begin position="272"/>
        <end position="297"/>
    </location>
</feature>
<keyword evidence="2" id="KW-1003">Cell membrane</keyword>
<evidence type="ECO:0000256" key="1">
    <source>
        <dbReference type="ARBA" id="ARBA00004651"/>
    </source>
</evidence>
<comment type="subcellular location">
    <subcellularLocation>
        <location evidence="1">Cell membrane</location>
        <topology evidence="1">Multi-pass membrane protein</topology>
    </subcellularLocation>
</comment>